<evidence type="ECO:0000256" key="7">
    <source>
        <dbReference type="RuleBase" id="RU004456"/>
    </source>
</evidence>
<dbReference type="InterPro" id="IPR051310">
    <property type="entry name" value="MCP_chemotaxis"/>
</dbReference>
<reference evidence="11" key="1">
    <citation type="journal article" date="2015" name="Genome Announc.">
        <title>Complete Genome Sequence of Herbaspirillum hiltneri N3 (DSM 17495), Isolated from Surface-Sterilized Wheat Roots.</title>
        <authorList>
            <person name="Guizelini D."/>
            <person name="Saizaki P.M."/>
            <person name="Coimbra N.A."/>
            <person name="Weiss V.A."/>
            <person name="Faoro H."/>
            <person name="Sfeir M.Z."/>
            <person name="Baura V.A."/>
            <person name="Monteiro R.A."/>
            <person name="Chubatsu L.S."/>
            <person name="Souza E.M."/>
            <person name="Cruz L.M."/>
            <person name="Pedrosa F.O."/>
            <person name="Raittz R.T."/>
            <person name="Marchaukoski J.N."/>
            <person name="Steffens M.B."/>
        </authorList>
    </citation>
    <scope>NUCLEOTIDE SEQUENCE [LARGE SCALE GENOMIC DNA]</scope>
    <source>
        <strain evidence="11">N3</strain>
    </source>
</reference>
<gene>
    <name evidence="10" type="ORF">F506_08165</name>
</gene>
<feature type="active site" evidence="5">
    <location>
        <position position="40"/>
    </location>
</feature>
<dbReference type="InterPro" id="IPR020827">
    <property type="entry name" value="Asparaginase/glutaminase_AS1"/>
</dbReference>
<dbReference type="Proteomes" id="UP000063429">
    <property type="component" value="Chromosome"/>
</dbReference>
<dbReference type="PANTHER" id="PTHR43531">
    <property type="entry name" value="PROTEIN ICFG"/>
    <property type="match status" value="1"/>
</dbReference>
<sequence>MQHLKLKQLGGVLLLSAAMSLSAQAQEKKANVVVIGTGGTIAGAGASSVNTAAYQSAVVPVDKIIAAVPEISKIANVRGEQIFQIGSESFNDERLLKLGKRVSELLKQSDVDGIVITHGTDTIEETAYFLNLTLKSSKPVVVVGSMRPGTALGADGALNLYDAVLVASSKDAAGKGTLVVMNDEIHSGRDVTKTNSFKVETFRSPYGPLGYVVEGKLMFYRLPARPHTTQTEFDIDKINSLPRVDIAYNYGNVSRAAYDAFVTAGAKAIIHDGTGNGSVAEQIVPVLQEVRSKDEVGMLLSALKDMNGSLLNIVSDVRGGTDAIATASSQIASGNLDLSSRTEEQASSLEQTAAAMEQLSATVKQNSDNAVQANALATSASGVAAEGGDVVGAVISTMRSIDASSKKIVDIISVIDGIAFQTNILALNAAVEAARAGEQGRGFAVVASEVRSLAQRSAAAAKEIKQLIGDSVEKVGAGTKLVEKAGVTMDEVVASVRRVTDVVSEISAASREQSEGIDQVKHAVTQMDGVTQQNAALVEEAAAAAQSLQQQAANLARIVSVFKLGHELTTGHATRVRREIDITAGPARLR</sequence>
<dbReference type="SMART" id="SM00870">
    <property type="entry name" value="Asparaginase"/>
    <property type="match status" value="1"/>
</dbReference>
<dbReference type="InterPro" id="IPR004089">
    <property type="entry name" value="MCPsignal_dom"/>
</dbReference>
<dbReference type="SMART" id="SM00283">
    <property type="entry name" value="MA"/>
    <property type="match status" value="1"/>
</dbReference>
<keyword evidence="4" id="KW-0807">Transducer</keyword>
<dbReference type="InterPro" id="IPR004550">
    <property type="entry name" value="AsnASE_II"/>
</dbReference>
<dbReference type="SUPFAM" id="SSF53774">
    <property type="entry name" value="Glutaminase/Asparaginase"/>
    <property type="match status" value="1"/>
</dbReference>
<dbReference type="NCBIfam" id="TIGR00520">
    <property type="entry name" value="asnASE_II"/>
    <property type="match status" value="1"/>
</dbReference>
<comment type="similarity">
    <text evidence="3">Belongs to the methyl-accepting chemotaxis (MCP) protein family.</text>
</comment>
<dbReference type="Gene3D" id="1.10.287.950">
    <property type="entry name" value="Methyl-accepting chemotaxis protein"/>
    <property type="match status" value="1"/>
</dbReference>
<dbReference type="PROSITE" id="PS51732">
    <property type="entry name" value="ASN_GLN_ASE_3"/>
    <property type="match status" value="1"/>
</dbReference>
<dbReference type="PROSITE" id="PS00144">
    <property type="entry name" value="ASN_GLN_ASE_1"/>
    <property type="match status" value="1"/>
</dbReference>
<evidence type="ECO:0000259" key="9">
    <source>
        <dbReference type="PROSITE" id="PS50111"/>
    </source>
</evidence>
<evidence type="ECO:0000256" key="2">
    <source>
        <dbReference type="ARBA" id="ARBA00022481"/>
    </source>
</evidence>
<dbReference type="InterPro" id="IPR036152">
    <property type="entry name" value="Asp/glu_Ase-like_sf"/>
</dbReference>
<evidence type="ECO:0000256" key="3">
    <source>
        <dbReference type="ARBA" id="ARBA00029447"/>
    </source>
</evidence>
<dbReference type="InterPro" id="IPR027474">
    <property type="entry name" value="L-asparaginase_N"/>
</dbReference>
<organism evidence="10 11">
    <name type="scientific">Herbaspirillum hiltneri N3</name>
    <dbReference type="NCBI Taxonomy" id="1262470"/>
    <lineage>
        <taxon>Bacteria</taxon>
        <taxon>Pseudomonadati</taxon>
        <taxon>Pseudomonadota</taxon>
        <taxon>Betaproteobacteria</taxon>
        <taxon>Burkholderiales</taxon>
        <taxon>Oxalobacteraceae</taxon>
        <taxon>Herbaspirillum</taxon>
    </lineage>
</organism>
<keyword evidence="11" id="KW-1185">Reference proteome</keyword>
<dbReference type="CDD" id="cd08964">
    <property type="entry name" value="L-asparaginase_II"/>
    <property type="match status" value="1"/>
</dbReference>
<dbReference type="PIRSF" id="PIRSF500176">
    <property type="entry name" value="L_ASNase"/>
    <property type="match status" value="1"/>
</dbReference>
<evidence type="ECO:0000313" key="11">
    <source>
        <dbReference type="Proteomes" id="UP000063429"/>
    </source>
</evidence>
<dbReference type="SUPFAM" id="SSF58104">
    <property type="entry name" value="Methyl-accepting chemotaxis protein (MCP) signaling domain"/>
    <property type="match status" value="1"/>
</dbReference>
<dbReference type="PIRSF" id="PIRSF001220">
    <property type="entry name" value="L-ASNase_gatD"/>
    <property type="match status" value="1"/>
</dbReference>
<feature type="active site" evidence="6">
    <location>
        <position position="120"/>
    </location>
</feature>
<proteinExistence type="inferred from homology"/>
<evidence type="ECO:0000256" key="6">
    <source>
        <dbReference type="PROSITE-ProRule" id="PRU10100"/>
    </source>
</evidence>
<feature type="signal peptide" evidence="8">
    <location>
        <begin position="1"/>
        <end position="25"/>
    </location>
</feature>
<evidence type="ECO:0000256" key="4">
    <source>
        <dbReference type="PROSITE-ProRule" id="PRU00284"/>
    </source>
</evidence>
<dbReference type="EMBL" id="CP011409">
    <property type="protein sequence ID" value="AKZ62650.1"/>
    <property type="molecule type" value="Genomic_DNA"/>
</dbReference>
<comment type="similarity">
    <text evidence="1 7">Belongs to the asparaginase 1 family.</text>
</comment>
<dbReference type="PRINTS" id="PR00260">
    <property type="entry name" value="CHEMTRNSDUCR"/>
</dbReference>
<dbReference type="InterPro" id="IPR004090">
    <property type="entry name" value="Chemotax_Me-accpt_rcpt"/>
</dbReference>
<evidence type="ECO:0000256" key="8">
    <source>
        <dbReference type="SAM" id="SignalP"/>
    </source>
</evidence>
<keyword evidence="8" id="KW-0732">Signal</keyword>
<dbReference type="RefSeq" id="WP_053196482.1">
    <property type="nucleotide sequence ID" value="NZ_CP011409.1"/>
</dbReference>
<dbReference type="PROSITE" id="PS00917">
    <property type="entry name" value="ASN_GLN_ASE_2"/>
    <property type="match status" value="1"/>
</dbReference>
<dbReference type="InterPro" id="IPR037152">
    <property type="entry name" value="L-asparaginase_N_sf"/>
</dbReference>
<evidence type="ECO:0000313" key="10">
    <source>
        <dbReference type="EMBL" id="AKZ62650.1"/>
    </source>
</evidence>
<dbReference type="Pfam" id="PF00015">
    <property type="entry name" value="MCPsignal"/>
    <property type="match status" value="1"/>
</dbReference>
<protein>
    <recommendedName>
        <fullName evidence="9">Methyl-accepting transducer domain-containing protein</fullName>
    </recommendedName>
</protein>
<dbReference type="CDD" id="cd11386">
    <property type="entry name" value="MCP_signal"/>
    <property type="match status" value="1"/>
</dbReference>
<evidence type="ECO:0000256" key="1">
    <source>
        <dbReference type="ARBA" id="ARBA00010518"/>
    </source>
</evidence>
<keyword evidence="2" id="KW-0488">Methylation</keyword>
<dbReference type="InterPro" id="IPR006034">
    <property type="entry name" value="Asparaginase/glutaminase-like"/>
</dbReference>
<dbReference type="Pfam" id="PF00710">
    <property type="entry name" value="Asparaginase"/>
    <property type="match status" value="1"/>
</dbReference>
<feature type="chain" id="PRO_5045507519" description="Methyl-accepting transducer domain-containing protein" evidence="8">
    <location>
        <begin position="26"/>
        <end position="590"/>
    </location>
</feature>
<accession>A0ABM5UZI4</accession>
<dbReference type="PROSITE" id="PS50111">
    <property type="entry name" value="CHEMOTAXIS_TRANSDUC_2"/>
    <property type="match status" value="1"/>
</dbReference>
<dbReference type="InterPro" id="IPR027475">
    <property type="entry name" value="Asparaginase/glutaminase_AS2"/>
</dbReference>
<dbReference type="PANTHER" id="PTHR43531:SF14">
    <property type="entry name" value="METHYL-ACCEPTING CHEMOTAXIS PROTEIN I-RELATED"/>
    <property type="match status" value="1"/>
</dbReference>
<name>A0ABM5UZI4_9BURK</name>
<dbReference type="Gene3D" id="3.40.50.1170">
    <property type="entry name" value="L-asparaginase, N-terminal domain"/>
    <property type="match status" value="1"/>
</dbReference>
<feature type="domain" description="Methyl-accepting transducer" evidence="9">
    <location>
        <begin position="320"/>
        <end position="549"/>
    </location>
</feature>
<evidence type="ECO:0000256" key="5">
    <source>
        <dbReference type="PROSITE-ProRule" id="PRU10099"/>
    </source>
</evidence>